<keyword evidence="5" id="KW-0812">Transmembrane</keyword>
<dbReference type="GO" id="GO:0006506">
    <property type="term" value="P:GPI anchor biosynthetic process"/>
    <property type="evidence" value="ECO:0007669"/>
    <property type="project" value="UniProtKB-UniPathway"/>
</dbReference>
<keyword evidence="7" id="KW-1133">Transmembrane helix</keyword>
<evidence type="ECO:0000313" key="10">
    <source>
        <dbReference type="EMBL" id="KNC46047.1"/>
    </source>
</evidence>
<comment type="similarity">
    <text evidence="3">Belongs to the PIGX family.</text>
</comment>
<name>A0A0L0D1C4_THETB</name>
<dbReference type="AlphaFoldDB" id="A0A0L0D1C4"/>
<gene>
    <name evidence="10" type="ORF">AMSG_00165</name>
</gene>
<protein>
    <submittedName>
        <fullName evidence="10">Uncharacterized protein</fullName>
    </submittedName>
</protein>
<evidence type="ECO:0000256" key="6">
    <source>
        <dbReference type="ARBA" id="ARBA00022824"/>
    </source>
</evidence>
<evidence type="ECO:0000256" key="3">
    <source>
        <dbReference type="ARBA" id="ARBA00010345"/>
    </source>
</evidence>
<dbReference type="Pfam" id="PF08320">
    <property type="entry name" value="PIG-X"/>
    <property type="match status" value="1"/>
</dbReference>
<evidence type="ECO:0000256" key="5">
    <source>
        <dbReference type="ARBA" id="ARBA00022692"/>
    </source>
</evidence>
<evidence type="ECO:0000256" key="1">
    <source>
        <dbReference type="ARBA" id="ARBA00004389"/>
    </source>
</evidence>
<keyword evidence="6" id="KW-0256">Endoplasmic reticulum</keyword>
<evidence type="ECO:0000256" key="9">
    <source>
        <dbReference type="ARBA" id="ARBA00023180"/>
    </source>
</evidence>
<evidence type="ECO:0000256" key="7">
    <source>
        <dbReference type="ARBA" id="ARBA00022989"/>
    </source>
</evidence>
<dbReference type="UniPathway" id="UPA00196"/>
<dbReference type="RefSeq" id="XP_013763027.1">
    <property type="nucleotide sequence ID" value="XM_013907573.1"/>
</dbReference>
<dbReference type="Proteomes" id="UP000054408">
    <property type="component" value="Unassembled WGS sequence"/>
</dbReference>
<keyword evidence="4" id="KW-0337">GPI-anchor biosynthesis</keyword>
<dbReference type="GeneID" id="25559984"/>
<evidence type="ECO:0000256" key="2">
    <source>
        <dbReference type="ARBA" id="ARBA00004687"/>
    </source>
</evidence>
<dbReference type="InterPro" id="IPR013233">
    <property type="entry name" value="PIG-X/PBN1"/>
</dbReference>
<reference evidence="10 11" key="1">
    <citation type="submission" date="2010-05" db="EMBL/GenBank/DDBJ databases">
        <title>The Genome Sequence of Thecamonas trahens ATCC 50062.</title>
        <authorList>
            <consortium name="The Broad Institute Genome Sequencing Platform"/>
            <person name="Russ C."/>
            <person name="Cuomo C."/>
            <person name="Shea T."/>
            <person name="Young S.K."/>
            <person name="Zeng Q."/>
            <person name="Koehrsen M."/>
            <person name="Haas B."/>
            <person name="Borodovsky M."/>
            <person name="Guigo R."/>
            <person name="Alvarado L."/>
            <person name="Berlin A."/>
            <person name="Bochicchio J."/>
            <person name="Borenstein D."/>
            <person name="Chapman S."/>
            <person name="Chen Z."/>
            <person name="Freedman E."/>
            <person name="Gellesch M."/>
            <person name="Goldberg J."/>
            <person name="Griggs A."/>
            <person name="Gujja S."/>
            <person name="Heilman E."/>
            <person name="Heiman D."/>
            <person name="Hepburn T."/>
            <person name="Howarth C."/>
            <person name="Jen D."/>
            <person name="Larson L."/>
            <person name="Mehta T."/>
            <person name="Park D."/>
            <person name="Pearson M."/>
            <person name="Roberts A."/>
            <person name="Saif S."/>
            <person name="Shenoy N."/>
            <person name="Sisk P."/>
            <person name="Stolte C."/>
            <person name="Sykes S."/>
            <person name="Thomson T."/>
            <person name="Walk T."/>
            <person name="White J."/>
            <person name="Yandava C."/>
            <person name="Burger G."/>
            <person name="Gray M.W."/>
            <person name="Holland P.W.H."/>
            <person name="King N."/>
            <person name="Lang F.B.F."/>
            <person name="Roger A.J."/>
            <person name="Ruiz-Trillo I."/>
            <person name="Lander E."/>
            <person name="Nusbaum C."/>
        </authorList>
    </citation>
    <scope>NUCLEOTIDE SEQUENCE [LARGE SCALE GENOMIC DNA]</scope>
    <source>
        <strain evidence="10 11">ATCC 50062</strain>
    </source>
</reference>
<keyword evidence="9" id="KW-0325">Glycoprotein</keyword>
<organism evidence="10 11">
    <name type="scientific">Thecamonas trahens ATCC 50062</name>
    <dbReference type="NCBI Taxonomy" id="461836"/>
    <lineage>
        <taxon>Eukaryota</taxon>
        <taxon>Apusozoa</taxon>
        <taxon>Apusomonadida</taxon>
        <taxon>Apusomonadidae</taxon>
        <taxon>Thecamonas</taxon>
    </lineage>
</organism>
<proteinExistence type="inferred from homology"/>
<evidence type="ECO:0000256" key="4">
    <source>
        <dbReference type="ARBA" id="ARBA00022502"/>
    </source>
</evidence>
<keyword evidence="11" id="KW-1185">Reference proteome</keyword>
<comment type="pathway">
    <text evidence="2">Glycolipid biosynthesis; glycosylphosphatidylinositol-anchor biosynthesis.</text>
</comment>
<comment type="subcellular location">
    <subcellularLocation>
        <location evidence="1">Endoplasmic reticulum membrane</location>
        <topology evidence="1">Single-pass membrane protein</topology>
    </subcellularLocation>
</comment>
<evidence type="ECO:0000256" key="8">
    <source>
        <dbReference type="ARBA" id="ARBA00023136"/>
    </source>
</evidence>
<dbReference type="EMBL" id="GL349433">
    <property type="protein sequence ID" value="KNC46047.1"/>
    <property type="molecule type" value="Genomic_DNA"/>
</dbReference>
<keyword evidence="8" id="KW-0472">Membrane</keyword>
<dbReference type="GO" id="GO:0005789">
    <property type="term" value="C:endoplasmic reticulum membrane"/>
    <property type="evidence" value="ECO:0007669"/>
    <property type="project" value="UniProtKB-SubCell"/>
</dbReference>
<evidence type="ECO:0000313" key="11">
    <source>
        <dbReference type="Proteomes" id="UP000054408"/>
    </source>
</evidence>
<accession>A0A0L0D1C4</accession>
<sequence>MYAVETLSHKMFVDAYALADAARDRASDADYPLAAPLEVMDLEAPAHRGKPGLVLVALGHTASQHDICYQFDLHLRLQ</sequence>